<dbReference type="PANTHER" id="PTHR10763:SF26">
    <property type="entry name" value="CELL DIVISION CONTROL PROTEIN 6 HOMOLOG"/>
    <property type="match status" value="1"/>
</dbReference>
<dbReference type="InterPro" id="IPR027417">
    <property type="entry name" value="P-loop_NTPase"/>
</dbReference>
<dbReference type="GO" id="GO:0006270">
    <property type="term" value="P:DNA replication initiation"/>
    <property type="evidence" value="ECO:0007669"/>
    <property type="project" value="UniProtKB-UniRule"/>
</dbReference>
<dbReference type="Pfam" id="PF22606">
    <property type="entry name" value="Cdc6-ORC-like_ATPase_lid"/>
    <property type="match status" value="1"/>
</dbReference>
<sequence length="542" mass="59219">MPSSQSVLRLPVRKAAHLDGKTRSCKKVLSTSVCDENDSRQRAPRRATKRPSPRKSSTDDDDGDDHRGSDCPRQDAPPNKPGTPGKAPDETDSRQEKYRCVNKKLFSCDEESDPEPSKGGRVPRQQPDVPVSGATLLCLAKADTSLYQKAKRTLTAEREVTIVGRQKEVDLIGSFLRRHLEAGSSASMYISGAPGTGKTACLSRVLEAVKATHKFECLFVNCMSLKTSASIYEKILSGLGVPVKGSGHLDAIRARIGDKGRPVVIVLDEVDQLDSKNQAVLYSLFELPQLKGSRAVLFGIANALDLTDRTLPHLQACGSRPYLLHFAPYSKSEIAAILADRLQDCAAVVHPQAVEFCARKIAACTGDVRKALDACRRAVELVERSSRAQQLLVPRPQHGYNPGSPKKPPSLRAVDVAQMARVLAEVLGSRATGGRDLHATLPLQQKLLLCALVATLKKRKQRDVGLGGLQEAYGRICRKQQCATDQMDCQSLCTLLESRGLIRVKRHREQRLCKVALQIDEQEVVYVLQDKALLAACLDDAS</sequence>
<dbReference type="InterPro" id="IPR049945">
    <property type="entry name" value="AAA_22"/>
</dbReference>
<dbReference type="Gene3D" id="1.10.10.10">
    <property type="entry name" value="Winged helix-like DNA-binding domain superfamily/Winged helix DNA-binding domain"/>
    <property type="match status" value="1"/>
</dbReference>
<dbReference type="InterPro" id="IPR016314">
    <property type="entry name" value="Cdc6/18"/>
</dbReference>
<keyword evidence="5 7" id="KW-0539">Nucleus</keyword>
<dbReference type="SUPFAM" id="SSF52540">
    <property type="entry name" value="P-loop containing nucleoside triphosphate hydrolases"/>
    <property type="match status" value="1"/>
</dbReference>
<dbReference type="CDD" id="cd00009">
    <property type="entry name" value="AAA"/>
    <property type="match status" value="1"/>
</dbReference>
<evidence type="ECO:0000256" key="2">
    <source>
        <dbReference type="ARBA" id="ARBA00006184"/>
    </source>
</evidence>
<feature type="compositionally biased region" description="Basic and acidic residues" evidence="8">
    <location>
        <begin position="87"/>
        <end position="96"/>
    </location>
</feature>
<dbReference type="AlphaFoldDB" id="V5HIL1"/>
<evidence type="ECO:0000256" key="8">
    <source>
        <dbReference type="SAM" id="MobiDB-lite"/>
    </source>
</evidence>
<dbReference type="GO" id="GO:0051301">
    <property type="term" value="P:cell division"/>
    <property type="evidence" value="ECO:0007669"/>
    <property type="project" value="UniProtKB-UniRule"/>
</dbReference>
<evidence type="ECO:0000256" key="4">
    <source>
        <dbReference type="ARBA" id="ARBA00022705"/>
    </source>
</evidence>
<dbReference type="InterPro" id="IPR036388">
    <property type="entry name" value="WH-like_DNA-bd_sf"/>
</dbReference>
<evidence type="ECO:0000313" key="10">
    <source>
        <dbReference type="EMBL" id="JAB77414.1"/>
    </source>
</evidence>
<protein>
    <recommendedName>
        <fullName evidence="7">Cell division control protein</fullName>
    </recommendedName>
</protein>
<keyword evidence="3" id="KW-0132">Cell division</keyword>
<dbReference type="Gene3D" id="1.10.8.60">
    <property type="match status" value="1"/>
</dbReference>
<keyword evidence="6" id="KW-0131">Cell cycle</keyword>
<feature type="region of interest" description="Disordered" evidence="8">
    <location>
        <begin position="108"/>
        <end position="129"/>
    </location>
</feature>
<dbReference type="InterPro" id="IPR050311">
    <property type="entry name" value="ORC1/CDC6"/>
</dbReference>
<accession>V5HIL1</accession>
<comment type="similarity">
    <text evidence="2 7">Belongs to the CDC6/cdc18 family.</text>
</comment>
<comment type="function">
    <text evidence="7">Involved in the initiation of DNA replication. Also participates in checkpoint controls that ensure DNA replication is completed before mitosis is initiated.</text>
</comment>
<dbReference type="Pfam" id="PF13401">
    <property type="entry name" value="AAA_22"/>
    <property type="match status" value="1"/>
</dbReference>
<reference evidence="10" key="1">
    <citation type="journal article" date="2015" name="Sci. Rep.">
        <title>Tissue- and time-dependent transcription in Ixodes ricinus salivary glands and midguts when blood feeding on the vertebrate host.</title>
        <authorList>
            <person name="Kotsyfakis M."/>
            <person name="Schwarz A."/>
            <person name="Erhart J."/>
            <person name="Ribeiro J.M."/>
        </authorList>
    </citation>
    <scope>NUCLEOTIDE SEQUENCE</scope>
    <source>
        <tissue evidence="10">Salivary gland and midgut</tissue>
    </source>
</reference>
<evidence type="ECO:0000256" key="1">
    <source>
        <dbReference type="ARBA" id="ARBA00004123"/>
    </source>
</evidence>
<dbReference type="GO" id="GO:0033314">
    <property type="term" value="P:mitotic DNA replication checkpoint signaling"/>
    <property type="evidence" value="ECO:0007669"/>
    <property type="project" value="TreeGrafter"/>
</dbReference>
<dbReference type="EMBL" id="GANP01007054">
    <property type="protein sequence ID" value="JAB77414.1"/>
    <property type="molecule type" value="mRNA"/>
</dbReference>
<dbReference type="Pfam" id="PF09079">
    <property type="entry name" value="WHD_Cdc6"/>
    <property type="match status" value="1"/>
</dbReference>
<feature type="compositionally biased region" description="Basic and acidic residues" evidence="8">
    <location>
        <begin position="64"/>
        <end position="73"/>
    </location>
</feature>
<dbReference type="PANTHER" id="PTHR10763">
    <property type="entry name" value="CELL DIVISION CONTROL PROTEIN 6-RELATED"/>
    <property type="match status" value="1"/>
</dbReference>
<organism evidence="10">
    <name type="scientific">Ixodes ricinus</name>
    <name type="common">Common tick</name>
    <name type="synonym">Acarus ricinus</name>
    <dbReference type="NCBI Taxonomy" id="34613"/>
    <lineage>
        <taxon>Eukaryota</taxon>
        <taxon>Metazoa</taxon>
        <taxon>Ecdysozoa</taxon>
        <taxon>Arthropoda</taxon>
        <taxon>Chelicerata</taxon>
        <taxon>Arachnida</taxon>
        <taxon>Acari</taxon>
        <taxon>Parasitiformes</taxon>
        <taxon>Ixodida</taxon>
        <taxon>Ixodoidea</taxon>
        <taxon>Ixodidae</taxon>
        <taxon>Ixodinae</taxon>
        <taxon>Ixodes</taxon>
    </lineage>
</organism>
<keyword evidence="4" id="KW-0235">DNA replication</keyword>
<evidence type="ECO:0000256" key="6">
    <source>
        <dbReference type="ARBA" id="ARBA00023306"/>
    </source>
</evidence>
<dbReference type="InterPro" id="IPR015163">
    <property type="entry name" value="Cdc6_C"/>
</dbReference>
<dbReference type="GO" id="GO:0016887">
    <property type="term" value="F:ATP hydrolysis activity"/>
    <property type="evidence" value="ECO:0007669"/>
    <property type="project" value="InterPro"/>
</dbReference>
<evidence type="ECO:0000256" key="3">
    <source>
        <dbReference type="ARBA" id="ARBA00022618"/>
    </source>
</evidence>
<dbReference type="PIRSF" id="PIRSF001767">
    <property type="entry name" value="Cdc6"/>
    <property type="match status" value="1"/>
</dbReference>
<feature type="domain" description="Cdc6 C-terminal" evidence="9">
    <location>
        <begin position="449"/>
        <end position="528"/>
    </location>
</feature>
<name>V5HIL1_IXORI</name>
<feature type="compositionally biased region" description="Basic residues" evidence="8">
    <location>
        <begin position="42"/>
        <end position="53"/>
    </location>
</feature>
<comment type="subcellular location">
    <subcellularLocation>
        <location evidence="1 7">Nucleus</location>
    </subcellularLocation>
</comment>
<dbReference type="GO" id="GO:0003688">
    <property type="term" value="F:DNA replication origin binding"/>
    <property type="evidence" value="ECO:0007669"/>
    <property type="project" value="TreeGrafter"/>
</dbReference>
<dbReference type="FunFam" id="3.40.50.300:FF:000547">
    <property type="entry name" value="Cell division control protein"/>
    <property type="match status" value="1"/>
</dbReference>
<dbReference type="InterPro" id="IPR036390">
    <property type="entry name" value="WH_DNA-bd_sf"/>
</dbReference>
<evidence type="ECO:0000256" key="5">
    <source>
        <dbReference type="ARBA" id="ARBA00023242"/>
    </source>
</evidence>
<evidence type="ECO:0000259" key="9">
    <source>
        <dbReference type="SMART" id="SM01074"/>
    </source>
</evidence>
<proteinExistence type="evidence at transcript level"/>
<dbReference type="InterPro" id="IPR054425">
    <property type="entry name" value="Cdc6_ORC1-like_ATPase_lid"/>
</dbReference>
<feature type="region of interest" description="Disordered" evidence="8">
    <location>
        <begin position="18"/>
        <end position="96"/>
    </location>
</feature>
<dbReference type="Gene3D" id="3.40.50.300">
    <property type="entry name" value="P-loop containing nucleotide triphosphate hydrolases"/>
    <property type="match status" value="1"/>
</dbReference>
<dbReference type="GO" id="GO:0005634">
    <property type="term" value="C:nucleus"/>
    <property type="evidence" value="ECO:0007669"/>
    <property type="project" value="UniProtKB-SubCell"/>
</dbReference>
<dbReference type="SMART" id="SM01074">
    <property type="entry name" value="Cdc6_C"/>
    <property type="match status" value="1"/>
</dbReference>
<evidence type="ECO:0000256" key="7">
    <source>
        <dbReference type="PIRNR" id="PIRNR001767"/>
    </source>
</evidence>
<dbReference type="SUPFAM" id="SSF46785">
    <property type="entry name" value="Winged helix' DNA-binding domain"/>
    <property type="match status" value="1"/>
</dbReference>